<dbReference type="RefSeq" id="WP_196992545.1">
    <property type="nucleotide sequence ID" value="NZ_JADWYR010000003.1"/>
</dbReference>
<evidence type="ECO:0000259" key="3">
    <source>
        <dbReference type="PROSITE" id="PS51371"/>
    </source>
</evidence>
<dbReference type="AlphaFoldDB" id="A0A931MD26"/>
<dbReference type="InterPro" id="IPR051257">
    <property type="entry name" value="Diverse_CBS-Domain"/>
</dbReference>
<evidence type="ECO:0000256" key="2">
    <source>
        <dbReference type="PROSITE-ProRule" id="PRU00703"/>
    </source>
</evidence>
<dbReference type="SUPFAM" id="SSF54631">
    <property type="entry name" value="CBS-domain pair"/>
    <property type="match status" value="1"/>
</dbReference>
<evidence type="ECO:0000256" key="1">
    <source>
        <dbReference type="ARBA" id="ARBA00023122"/>
    </source>
</evidence>
<protein>
    <submittedName>
        <fullName evidence="4">CBS domain-containing protein</fullName>
    </submittedName>
</protein>
<dbReference type="PROSITE" id="PS51371">
    <property type="entry name" value="CBS"/>
    <property type="match status" value="2"/>
</dbReference>
<proteinExistence type="predicted"/>
<feature type="domain" description="CBS" evidence="3">
    <location>
        <begin position="76"/>
        <end position="131"/>
    </location>
</feature>
<evidence type="ECO:0000313" key="5">
    <source>
        <dbReference type="Proteomes" id="UP000628448"/>
    </source>
</evidence>
<dbReference type="EMBL" id="JADWYR010000003">
    <property type="protein sequence ID" value="MBG9378441.1"/>
    <property type="molecule type" value="Genomic_DNA"/>
</dbReference>
<name>A0A931MD26_9BACT</name>
<organism evidence="4 5">
    <name type="scientific">Panacibacter microcysteis</name>
    <dbReference type="NCBI Taxonomy" id="2793269"/>
    <lineage>
        <taxon>Bacteria</taxon>
        <taxon>Pseudomonadati</taxon>
        <taxon>Bacteroidota</taxon>
        <taxon>Chitinophagia</taxon>
        <taxon>Chitinophagales</taxon>
        <taxon>Chitinophagaceae</taxon>
        <taxon>Panacibacter</taxon>
    </lineage>
</organism>
<dbReference type="InterPro" id="IPR000644">
    <property type="entry name" value="CBS_dom"/>
</dbReference>
<feature type="domain" description="CBS" evidence="3">
    <location>
        <begin position="11"/>
        <end position="69"/>
    </location>
</feature>
<accession>A0A931MD26</accession>
<dbReference type="PANTHER" id="PTHR43080">
    <property type="entry name" value="CBS DOMAIN-CONTAINING PROTEIN CBSX3, MITOCHONDRIAL"/>
    <property type="match status" value="1"/>
</dbReference>
<dbReference type="Pfam" id="PF00571">
    <property type="entry name" value="CBS"/>
    <property type="match status" value="2"/>
</dbReference>
<sequence>MRSVKEILQQKGPQFNFIAPGRTVIEAINLMKTENISYLIVRENGNYLGIVSERDYTHKVILLDKHSDTTLVKDIMSKDLPVTGLNDTADQCMVLMNSSKSRYLPVFDGMEFQGVITIHDLMREAIAEHEKHGAAPQEHHEKLMRDYWI</sequence>
<dbReference type="PANTHER" id="PTHR43080:SF2">
    <property type="entry name" value="CBS DOMAIN-CONTAINING PROTEIN"/>
    <property type="match status" value="1"/>
</dbReference>
<gene>
    <name evidence="4" type="ORF">I5907_19550</name>
</gene>
<dbReference type="InterPro" id="IPR046342">
    <property type="entry name" value="CBS_dom_sf"/>
</dbReference>
<comment type="caution">
    <text evidence="4">The sequence shown here is derived from an EMBL/GenBank/DDBJ whole genome shotgun (WGS) entry which is preliminary data.</text>
</comment>
<evidence type="ECO:0000313" key="4">
    <source>
        <dbReference type="EMBL" id="MBG9378441.1"/>
    </source>
</evidence>
<keyword evidence="5" id="KW-1185">Reference proteome</keyword>
<dbReference type="Proteomes" id="UP000628448">
    <property type="component" value="Unassembled WGS sequence"/>
</dbReference>
<reference evidence="4" key="1">
    <citation type="submission" date="2020-11" db="EMBL/GenBank/DDBJ databases">
        <title>Bacterial whole genome sequence for Panacibacter sp. DH6.</title>
        <authorList>
            <person name="Le V."/>
            <person name="Ko S."/>
            <person name="Ahn C.-Y."/>
            <person name="Oh H.-M."/>
        </authorList>
    </citation>
    <scope>NUCLEOTIDE SEQUENCE</scope>
    <source>
        <strain evidence="4">DH6</strain>
    </source>
</reference>
<dbReference type="Gene3D" id="3.10.580.10">
    <property type="entry name" value="CBS-domain"/>
    <property type="match status" value="1"/>
</dbReference>
<keyword evidence="1 2" id="KW-0129">CBS domain</keyword>